<feature type="compositionally biased region" description="Polar residues" evidence="1">
    <location>
        <begin position="285"/>
        <end position="309"/>
    </location>
</feature>
<dbReference type="PANTHER" id="PTHR22754:SF32">
    <property type="entry name" value="DISCO-INTERACTING PROTEIN 2"/>
    <property type="match status" value="1"/>
</dbReference>
<feature type="compositionally biased region" description="Polar residues" evidence="1">
    <location>
        <begin position="336"/>
        <end position="350"/>
    </location>
</feature>
<dbReference type="InterPro" id="IPR010506">
    <property type="entry name" value="DMAP1-bd"/>
</dbReference>
<dbReference type="Pfam" id="PF24919">
    <property type="entry name" value="Mug62"/>
    <property type="match status" value="1"/>
</dbReference>
<dbReference type="Pfam" id="PF06464">
    <property type="entry name" value="DMAP_binding"/>
    <property type="match status" value="1"/>
</dbReference>
<feature type="compositionally biased region" description="Low complexity" evidence="1">
    <location>
        <begin position="101"/>
        <end position="111"/>
    </location>
</feature>
<dbReference type="Gene3D" id="3.30.300.30">
    <property type="match status" value="1"/>
</dbReference>
<dbReference type="Proteomes" id="UP001479436">
    <property type="component" value="Unassembled WGS sequence"/>
</dbReference>
<dbReference type="InterPro" id="IPR045851">
    <property type="entry name" value="AMP-bd_C_sf"/>
</dbReference>
<dbReference type="InterPro" id="IPR025110">
    <property type="entry name" value="AMP-bd_C"/>
</dbReference>
<evidence type="ECO:0000259" key="2">
    <source>
        <dbReference type="PROSITE" id="PS51912"/>
    </source>
</evidence>
<accession>A0ABR2W9Q6</accession>
<evidence type="ECO:0000313" key="4">
    <source>
        <dbReference type="Proteomes" id="UP001479436"/>
    </source>
</evidence>
<dbReference type="SUPFAM" id="SSF56801">
    <property type="entry name" value="Acetyl-CoA synthetase-like"/>
    <property type="match status" value="2"/>
</dbReference>
<sequence length="1744" mass="195944">MELDNRGSPEFPAPIRHQLAQLERELADGDITQKGYHKKRNQILLDYQRVRLSGNSISSSTSNRDIGRPYDIQAHPSYSGGSQLPPANSGGRTSAGAQNFQHHYPQQYPYTHAPPPQQYPQQYPQTAGVRTSNDMTSVPDYQLSRNDSYPYPADTNAENQQYPSYSTPYSPYNNYGSYEYDPNIGKAQYNHPQPPTNALPYNARLAAPPRVETDTDRGRIQVNIIPHQTTPGYPHPSDQRYSSGSRYSHHSDTLQSPSNPTSPISPTSYNLGRSPTGGLDIHRLSQISAQSDNSNPGYSTQPYNPNFLPNNPGAPQNIGYFDRTDSPVSLNQSIEAPTGAYGQSTPSSTYPPVAPMTKNYPSDDGISSLNERLGQTNLHSDERREYDNVETESQSLRSDSINERDESHDIPVLPSMPRPIPFTLYDGESNVSLENFTTLPSVLRFRAAHTPRNVAYSVLDGKGKDIGAYSWDKLVGRAEKIAQLLRGKSDVRKGDRIGLVYRKSEYLDFISALFACFFIGAVAVPIVNTDSLAEVVFILKTTRTALVLSTELNIKALTRDLQNHRDEWPTSLEWIKTNDLGSLNRKQNYNEQNSAVEPTDLAYIEYSKSPNGELKGVGISHMTIMAQCAAFKAASRSSGDVLVNAIEPRMQVGLILTAFIGVYCGNYTVCISSSTALEIPGLWMGCMTRYRATIGVSDYTGLATVISSFRKENDNSLSYNKKQEFEFSSLRLLLIDTFNIDPYFNMEIAEYLLTPFGCRYPQQVITPMCSLPEHGGMILSFRDYLPKNPIPQVSVADERERETWNCLIERDALRGNSMKILDTCQENFSRWDPKDTLWVEPFGYAMPQSTVAIVDPDTKILCAPNVIGEVWIDSPALSGGFWALPKLTRSIFHAQPLYFSSHEEVPKPIEQEFLRTGLMGTLINGKLVIFGLYEQRIRQKVYDAMITEGSTTRAISVVKYKYHYTPDMINTIKTYIDAIDVCAIFNHYANEENLPVLVLESNISKEQHTAFVERLHQFVLDFYHLDLYCIAICLPSTLPRSLRNGKYTINTELCRKHFRNGKLQIIMLKFSVNDLLSTLPTLDGDDPYDSNLENPSSPKVPQCTRLEPIHNVIDERTGTDLVQFQNITDILIWRSSMTPEDRAFVTLDLRGREIKSITFKKLNGKISSLAYYLVEKRGLKAGDHVVLIFPHGLDFIVAVHACLVCGLIPIPLAQPDVTRLHADFIELVEIIQEFRVKSILVNTVTEELMSGKQVQSYLRSYYPNLRFPYIFNTTKAPKTSKMLGQDGSFKGREQWLQPGSTALILSYMSPDMKRTSVRLTHHAVISHCQLQKSIFQMISGRPLISCARTFNGFGFMQATMMGIFVGCTSLLITPPDFFSNPQVWFEVVYKYKVKDAFATTPMLQHAMSYMGSGDYKTFSLSQVHNLLIPSEGRPSPEIHESVVKAFLANRLEHSAVVTLYGTSANPMVSTRSYLKSEPLQLFLDPKSLRRGKVVVLEENDAPFCIMLHDSGKVPRNTLVAIVNPVTRKICYSGEIGEIWVSSECNGIGGSDAVNAERYMVHIENGDPQMNYVRTGDLGFLYPDPNNSEDDPLLFVLGSIDDTFDVNDLTHYPIDVENTIEKSHELITPDGSIVFKTLDEEVVAIIQIQANYEHLALGMIPLIVDALLDEHQFLIDTIVFVKNDALPKSKLNEKQRKQAMRKYTSGSLQYITTQRINERKTPDNIDQYSVDQGYTGNNFGYTSSM</sequence>
<feature type="region of interest" description="Disordered" evidence="1">
    <location>
        <begin position="224"/>
        <end position="315"/>
    </location>
</feature>
<dbReference type="InterPro" id="IPR000873">
    <property type="entry name" value="AMP-dep_synth/lig_dom"/>
</dbReference>
<feature type="compositionally biased region" description="Polar residues" evidence="1">
    <location>
        <begin position="79"/>
        <end position="100"/>
    </location>
</feature>
<protein>
    <recommendedName>
        <fullName evidence="2">DMAP1-binding domain-containing protein</fullName>
    </recommendedName>
</protein>
<proteinExistence type="predicted"/>
<keyword evidence="4" id="KW-1185">Reference proteome</keyword>
<evidence type="ECO:0000313" key="3">
    <source>
        <dbReference type="EMBL" id="KAK9727986.1"/>
    </source>
</evidence>
<dbReference type="InterPro" id="IPR042099">
    <property type="entry name" value="ANL_N_sf"/>
</dbReference>
<feature type="region of interest" description="Disordered" evidence="1">
    <location>
        <begin position="55"/>
        <end position="165"/>
    </location>
</feature>
<feature type="compositionally biased region" description="Polar residues" evidence="1">
    <location>
        <begin position="365"/>
        <end position="378"/>
    </location>
</feature>
<feature type="region of interest" description="Disordered" evidence="1">
    <location>
        <begin position="336"/>
        <end position="413"/>
    </location>
</feature>
<dbReference type="Pfam" id="PF23024">
    <property type="entry name" value="AMP-dom_DIP2-like"/>
    <property type="match status" value="1"/>
</dbReference>
<reference evidence="3 4" key="1">
    <citation type="submission" date="2023-04" db="EMBL/GenBank/DDBJ databases">
        <title>Genome of Basidiobolus ranarum AG-B5.</title>
        <authorList>
            <person name="Stajich J.E."/>
            <person name="Carter-House D."/>
            <person name="Gryganskyi A."/>
        </authorList>
    </citation>
    <scope>NUCLEOTIDE SEQUENCE [LARGE SCALE GENOMIC DNA]</scope>
    <source>
        <strain evidence="3 4">AG-B5</strain>
    </source>
</reference>
<gene>
    <name evidence="3" type="ORF">K7432_001392</name>
</gene>
<dbReference type="PANTHER" id="PTHR22754">
    <property type="entry name" value="DISCO-INTERACTING PROTEIN 2 DIP2 -RELATED"/>
    <property type="match status" value="1"/>
</dbReference>
<comment type="caution">
    <text evidence="3">The sequence shown here is derived from an EMBL/GenBank/DDBJ whole genome shotgun (WGS) entry which is preliminary data.</text>
</comment>
<feature type="compositionally biased region" description="Low complexity" evidence="1">
    <location>
        <begin position="256"/>
        <end position="268"/>
    </location>
</feature>
<name>A0ABR2W9Q6_9FUNG</name>
<dbReference type="InterPro" id="IPR056881">
    <property type="entry name" value="Mug62_dom"/>
</dbReference>
<organism evidence="3 4">
    <name type="scientific">Basidiobolus ranarum</name>
    <dbReference type="NCBI Taxonomy" id="34480"/>
    <lineage>
        <taxon>Eukaryota</taxon>
        <taxon>Fungi</taxon>
        <taxon>Fungi incertae sedis</taxon>
        <taxon>Zoopagomycota</taxon>
        <taxon>Entomophthoromycotina</taxon>
        <taxon>Basidiobolomycetes</taxon>
        <taxon>Basidiobolales</taxon>
        <taxon>Basidiobolaceae</taxon>
        <taxon>Basidiobolus</taxon>
    </lineage>
</organism>
<dbReference type="Gene3D" id="3.40.50.12780">
    <property type="entry name" value="N-terminal domain of ligase-like"/>
    <property type="match status" value="2"/>
</dbReference>
<dbReference type="PROSITE" id="PS51912">
    <property type="entry name" value="DMAP1_BIND"/>
    <property type="match status" value="1"/>
</dbReference>
<dbReference type="SMART" id="SM01137">
    <property type="entry name" value="DMAP_binding"/>
    <property type="match status" value="1"/>
</dbReference>
<evidence type="ECO:0000256" key="1">
    <source>
        <dbReference type="SAM" id="MobiDB-lite"/>
    </source>
</evidence>
<dbReference type="EMBL" id="JASJQH010006906">
    <property type="protein sequence ID" value="KAK9727986.1"/>
    <property type="molecule type" value="Genomic_DNA"/>
</dbReference>
<feature type="domain" description="DMAP1-binding" evidence="2">
    <location>
        <begin position="7"/>
        <end position="141"/>
    </location>
</feature>
<dbReference type="Pfam" id="PF00501">
    <property type="entry name" value="AMP-binding"/>
    <property type="match status" value="2"/>
</dbReference>
<feature type="compositionally biased region" description="Basic and acidic residues" evidence="1">
    <location>
        <begin position="400"/>
        <end position="409"/>
    </location>
</feature>